<gene>
    <name evidence="6" type="ORF">MM239_03220</name>
</gene>
<evidence type="ECO:0000256" key="1">
    <source>
        <dbReference type="ARBA" id="ARBA00004442"/>
    </source>
</evidence>
<dbReference type="RefSeq" id="WP_241346552.1">
    <property type="nucleotide sequence ID" value="NZ_JAKZGP010000004.1"/>
</dbReference>
<dbReference type="Proteomes" id="UP001165489">
    <property type="component" value="Unassembled WGS sequence"/>
</dbReference>
<proteinExistence type="predicted"/>
<evidence type="ECO:0000256" key="2">
    <source>
        <dbReference type="ARBA" id="ARBA00022452"/>
    </source>
</evidence>
<keyword evidence="3" id="KW-0812">Transmembrane</keyword>
<evidence type="ECO:0000313" key="7">
    <source>
        <dbReference type="Proteomes" id="UP001165489"/>
    </source>
</evidence>
<evidence type="ECO:0000313" key="6">
    <source>
        <dbReference type="EMBL" id="MCH7408394.1"/>
    </source>
</evidence>
<dbReference type="InterPro" id="IPR051906">
    <property type="entry name" value="TolC-like"/>
</dbReference>
<keyword evidence="4" id="KW-0472">Membrane</keyword>
<reference evidence="6" key="1">
    <citation type="submission" date="2022-03" db="EMBL/GenBank/DDBJ databases">
        <title>De novo assembled genomes of Belliella spp. (Cyclobacteriaceae) strains.</title>
        <authorList>
            <person name="Szabo A."/>
            <person name="Korponai K."/>
            <person name="Felfoldi T."/>
        </authorList>
    </citation>
    <scope>NUCLEOTIDE SEQUENCE</scope>
    <source>
        <strain evidence="6">DSM 111904</strain>
    </source>
</reference>
<dbReference type="PANTHER" id="PTHR30026:SF20">
    <property type="entry name" value="OUTER MEMBRANE PROTEIN TOLC"/>
    <property type="match status" value="1"/>
</dbReference>
<keyword evidence="7" id="KW-1185">Reference proteome</keyword>
<dbReference type="Gene3D" id="1.20.1600.10">
    <property type="entry name" value="Outer membrane efflux proteins (OEP)"/>
    <property type="match status" value="1"/>
</dbReference>
<keyword evidence="5" id="KW-0998">Cell outer membrane</keyword>
<keyword evidence="2" id="KW-1134">Transmembrane beta strand</keyword>
<dbReference type="EMBL" id="JAKZGP010000004">
    <property type="protein sequence ID" value="MCH7408394.1"/>
    <property type="molecule type" value="Genomic_DNA"/>
</dbReference>
<evidence type="ECO:0000256" key="4">
    <source>
        <dbReference type="ARBA" id="ARBA00023136"/>
    </source>
</evidence>
<accession>A0ABS9UWF0</accession>
<sequence>METCLLDVISQNRMISKSKDQINERRIKRHMKYFAGICLSIILLGTNQSVVAQEMLSYEQFLEWVRFYHPVARQADINLRFGDQELLMARGGFDPLLYGNYDNKDFNGTEYYDKREAGIVVPTMAGVELKGVFEQNSGTYLNPERTVLNNGLIAAGASVNLGQGLFIDQRRATLRQAEIYRELTQSERQLFLNDLFVETTESYWDWATAYQNMLIFEESVELAQIRLEAVKESYRLGDLPAIDTIEAFTQVMNRTYRYQSSQIEFINATQDLSTHLWDQDGEPMILAETVFPQNVLEPIELPYDEITLRTLVNDHPVIRITDFELASLGVERRWRAEQLKPVVKISYNFLTESVGQFNESQFFENNYKWGFTISTPLFLRRERGGLGLTKAKIDFKQNDRDLKFVQLQAKLEAEINGFQILGEQLNVFNANIVGLERLLEGEQTRFRIGESSLFLINAREVSVLDGRLTLNDLAAKRKIAYAKMLNAAGIGFIE</sequence>
<organism evidence="6 7">
    <name type="scientific">Belliella filtrata</name>
    <dbReference type="NCBI Taxonomy" id="2923435"/>
    <lineage>
        <taxon>Bacteria</taxon>
        <taxon>Pseudomonadati</taxon>
        <taxon>Bacteroidota</taxon>
        <taxon>Cytophagia</taxon>
        <taxon>Cytophagales</taxon>
        <taxon>Cyclobacteriaceae</taxon>
        <taxon>Belliella</taxon>
    </lineage>
</organism>
<name>A0ABS9UWF0_9BACT</name>
<comment type="subcellular location">
    <subcellularLocation>
        <location evidence="1">Cell outer membrane</location>
    </subcellularLocation>
</comment>
<evidence type="ECO:0000256" key="3">
    <source>
        <dbReference type="ARBA" id="ARBA00022692"/>
    </source>
</evidence>
<comment type="caution">
    <text evidence="6">The sequence shown here is derived from an EMBL/GenBank/DDBJ whole genome shotgun (WGS) entry which is preliminary data.</text>
</comment>
<dbReference type="PANTHER" id="PTHR30026">
    <property type="entry name" value="OUTER MEMBRANE PROTEIN TOLC"/>
    <property type="match status" value="1"/>
</dbReference>
<protein>
    <submittedName>
        <fullName evidence="6">TolC family protein</fullName>
    </submittedName>
</protein>
<evidence type="ECO:0000256" key="5">
    <source>
        <dbReference type="ARBA" id="ARBA00023237"/>
    </source>
</evidence>
<dbReference type="SUPFAM" id="SSF56954">
    <property type="entry name" value="Outer membrane efflux proteins (OEP)"/>
    <property type="match status" value="1"/>
</dbReference>